<sequence>MRAQRSESDPINIVDNVTRPTDSLAQAQGSGNPTSATPDESQTIDIIIDEDDHNKVFGSQSSVPLQLPPRPPTQSSIAHTSASWAAPPSPPPSYHHVSQFSTHPVASESSQNEPTRTYAFRLPAALHESGLLFNPHLSLGKISIVRDAPADVQRDPVNAATTAPAVASSATASAETAPTPTLAEMEACKPHPDALFVAESLEWRLILDQSHVYSTPPPVESSHNAAHIFDACNLPSGSVAMYDTLPTSISAHEQRHPVYLLERWDPASPGAPLPVLEDFNKHSCYLSGKRLLSSPPDSIVSVIDRHLLMRFKENRENDPAVGLTGPEHFIRALRVLLKVIGNYVHGERRGVPTTNANLTQKLGWDQISRQIFLSLGWSDSKMSDGRNAILPPTTGRISAKDASAAQDSDGLLTDNAGVHVILKRNIRAWMELNVWLAFHVEELRKSRPGSAHITPAEKGNLSTRVVVQSASESILEMIGLRQEHLDTSYRTDLPVTTLEAFFTLGASSTNRDELVKFAYLINMEANQDRRAVELFNCLDEIFSSQRRTSRILEELVTYERSQGRFTAKDLDKAYEYLHLSATHLGPDVERDSIPIDLIVDNYKARAREVLINNNAAEHAAVKDSLKIIARHLGNPDRLVQALDEDVDMDIDQAYSMLDANPELDDSTLLVVFDLYIADAPARRDLLRHALRAIAEHRKSEFLRHFLRTGEKDPATAESWQQLPSNDIPAGIDNIGNTCYLNSVLQYFFSITEVRTRVLQAAATVQAGAGLPNLADAKDLQADTGRRVGGQRITYRELQRSRRFVAQLGQLFHQLIHANALSVRPDRELAYLALVSSRAEELEGEFSSMTENGTNGQSEGPVISSDPVSLEETQVTGTSAPGPSTAANSDMMDTTPDEPHAAVPAASPAPPAPIVASGPPPLPPRPGRRDTAADPTEAAIPPPARRNSLMQLGAQQDVSECLDNCMFQLEVALAISKTISNNASEQSMEVDGREEPNAANTASPDDNTSEDLLTNLFLGKTCQRIEADSIAISSSGSDQNNKVAGGTLTRPAQPHKQPSTHIKHEVFKILPIDVLEEGRDVYDGFDGFFDSDTFVATSGAVQRRSVTLLSAPPLLQIQLQRVQYERVTMRAFKSQAHLDMPETLYVDRYMDLDPSDGDNAVRIVKRLDYQAKRRKIEELRAKVAACKDGANFHLTQTLAQAANAVEELARLPPLADLSAQLVEICTQSAQGETVDPLTLSPRSQAKQAASLAEDPSANAENSNAQVAASSNATSAPVSISDERLPAALSSLIDPGLPTLLRDEAKLLREQVKQAQEEIETLKTEMASIWADERRFAYRLVAVFMHRGEASHGHYFLNLRGGGQDSKWFKYNDSAVTETSLDEVLRDRSGATPYLVTYVREDYVRLIDPICRLIEVEQQSQGQEQQQPLQEGGMEVESQRETAPEALSGWESHPPAVGTKQDDVNTVAAAKPSVVTDAIQTAVTETGSGNESPIKRARTDDL</sequence>
<evidence type="ECO:0000313" key="10">
    <source>
        <dbReference type="Proteomes" id="UP000324022"/>
    </source>
</evidence>
<feature type="region of interest" description="Disordered" evidence="7">
    <location>
        <begin position="1252"/>
        <end position="1271"/>
    </location>
</feature>
<dbReference type="EMBL" id="OOIN01000006">
    <property type="protein sequence ID" value="SPO23731.1"/>
    <property type="molecule type" value="Genomic_DNA"/>
</dbReference>
<protein>
    <recommendedName>
        <fullName evidence="2">ubiquitinyl hydrolase 1</fullName>
        <ecNumber evidence="2">3.4.19.12</ecNumber>
    </recommendedName>
</protein>
<evidence type="ECO:0000256" key="1">
    <source>
        <dbReference type="ARBA" id="ARBA00000707"/>
    </source>
</evidence>
<dbReference type="InterPro" id="IPR028889">
    <property type="entry name" value="USP"/>
</dbReference>
<proteinExistence type="predicted"/>
<evidence type="ECO:0000256" key="3">
    <source>
        <dbReference type="ARBA" id="ARBA00022670"/>
    </source>
</evidence>
<evidence type="ECO:0000259" key="8">
    <source>
        <dbReference type="PROSITE" id="PS50235"/>
    </source>
</evidence>
<dbReference type="InterPro" id="IPR044635">
    <property type="entry name" value="UBP14-like"/>
</dbReference>
<dbReference type="GO" id="GO:0043161">
    <property type="term" value="P:proteasome-mediated ubiquitin-dependent protein catabolic process"/>
    <property type="evidence" value="ECO:0007669"/>
    <property type="project" value="InterPro"/>
</dbReference>
<evidence type="ECO:0000256" key="2">
    <source>
        <dbReference type="ARBA" id="ARBA00012759"/>
    </source>
</evidence>
<evidence type="ECO:0000256" key="7">
    <source>
        <dbReference type="SAM" id="MobiDB-lite"/>
    </source>
</evidence>
<feature type="compositionally biased region" description="Pro residues" evidence="7">
    <location>
        <begin position="906"/>
        <end position="924"/>
    </location>
</feature>
<feature type="compositionally biased region" description="Polar residues" evidence="7">
    <location>
        <begin position="96"/>
        <end position="114"/>
    </location>
</feature>
<keyword evidence="5" id="KW-0378">Hydrolase</keyword>
<feature type="region of interest" description="Disordered" evidence="7">
    <location>
        <begin position="983"/>
        <end position="1010"/>
    </location>
</feature>
<feature type="compositionally biased region" description="Polar residues" evidence="7">
    <location>
        <begin position="1479"/>
        <end position="1489"/>
    </location>
</feature>
<dbReference type="PANTHER" id="PTHR43982">
    <property type="entry name" value="UBIQUITIN CARBOXYL-TERMINAL HYDROLASE"/>
    <property type="match status" value="1"/>
</dbReference>
<feature type="compositionally biased region" description="Basic and acidic residues" evidence="7">
    <location>
        <begin position="1491"/>
        <end position="1500"/>
    </location>
</feature>
<evidence type="ECO:0000256" key="5">
    <source>
        <dbReference type="ARBA" id="ARBA00022801"/>
    </source>
</evidence>
<feature type="compositionally biased region" description="Low complexity" evidence="7">
    <location>
        <begin position="1419"/>
        <end position="1433"/>
    </location>
</feature>
<dbReference type="Proteomes" id="UP000324022">
    <property type="component" value="Unassembled WGS sequence"/>
</dbReference>
<dbReference type="InterPro" id="IPR025305">
    <property type="entry name" value="UCH_repeat_domain"/>
</dbReference>
<dbReference type="OrthoDB" id="2420415at2759"/>
<dbReference type="PROSITE" id="PS00973">
    <property type="entry name" value="USP_2"/>
    <property type="match status" value="1"/>
</dbReference>
<feature type="compositionally biased region" description="Polar residues" evidence="7">
    <location>
        <begin position="846"/>
        <end position="857"/>
    </location>
</feature>
<gene>
    <name evidence="9" type="ORF">UTRI_03701_B</name>
</gene>
<dbReference type="Pfam" id="PF13446">
    <property type="entry name" value="RPT"/>
    <property type="match status" value="1"/>
</dbReference>
<dbReference type="GO" id="GO:0061136">
    <property type="term" value="P:regulation of proteasomal protein catabolic process"/>
    <property type="evidence" value="ECO:0007669"/>
    <property type="project" value="TreeGrafter"/>
</dbReference>
<keyword evidence="6" id="KW-0788">Thiol protease</keyword>
<dbReference type="PANTHER" id="PTHR43982:SF6">
    <property type="entry name" value="UBIQUITIN CARBOXYL-TERMINAL HYDROLASE 2-RELATED"/>
    <property type="match status" value="1"/>
</dbReference>
<dbReference type="InterPro" id="IPR038765">
    <property type="entry name" value="Papain-like_cys_pep_sf"/>
</dbReference>
<organism evidence="9 10">
    <name type="scientific">Ustilago trichophora</name>
    <dbReference type="NCBI Taxonomy" id="86804"/>
    <lineage>
        <taxon>Eukaryota</taxon>
        <taxon>Fungi</taxon>
        <taxon>Dikarya</taxon>
        <taxon>Basidiomycota</taxon>
        <taxon>Ustilaginomycotina</taxon>
        <taxon>Ustilaginomycetes</taxon>
        <taxon>Ustilaginales</taxon>
        <taxon>Ustilaginaceae</taxon>
        <taxon>Ustilago</taxon>
    </lineage>
</organism>
<evidence type="ECO:0000256" key="4">
    <source>
        <dbReference type="ARBA" id="ARBA00022786"/>
    </source>
</evidence>
<feature type="compositionally biased region" description="Polar residues" evidence="7">
    <location>
        <begin position="870"/>
        <end position="891"/>
    </location>
</feature>
<dbReference type="GO" id="GO:0004843">
    <property type="term" value="F:cysteine-type deubiquitinase activity"/>
    <property type="evidence" value="ECO:0007669"/>
    <property type="project" value="UniProtKB-EC"/>
</dbReference>
<dbReference type="InterPro" id="IPR001394">
    <property type="entry name" value="Peptidase_C19_UCH"/>
</dbReference>
<dbReference type="GO" id="GO:0070628">
    <property type="term" value="F:proteasome binding"/>
    <property type="evidence" value="ECO:0007669"/>
    <property type="project" value="TreeGrafter"/>
</dbReference>
<name>A0A5C3E2P9_9BASI</name>
<feature type="region of interest" description="Disordered" evidence="7">
    <location>
        <begin position="1419"/>
        <end position="1458"/>
    </location>
</feature>
<dbReference type="InterPro" id="IPR018200">
    <property type="entry name" value="USP_CS"/>
</dbReference>
<dbReference type="Pfam" id="PF00443">
    <property type="entry name" value="UCH"/>
    <property type="match status" value="1"/>
</dbReference>
<feature type="compositionally biased region" description="Polar residues" evidence="7">
    <location>
        <begin position="18"/>
        <end position="44"/>
    </location>
</feature>
<keyword evidence="4" id="KW-0833">Ubl conjugation pathway</keyword>
<dbReference type="PROSITE" id="PS50235">
    <property type="entry name" value="USP_3"/>
    <property type="match status" value="1"/>
</dbReference>
<dbReference type="SUPFAM" id="SSF54001">
    <property type="entry name" value="Cysteine proteinases"/>
    <property type="match status" value="1"/>
</dbReference>
<feature type="compositionally biased region" description="Low complexity" evidence="7">
    <location>
        <begin position="1255"/>
        <end position="1271"/>
    </location>
</feature>
<feature type="region of interest" description="Disordered" evidence="7">
    <location>
        <begin position="1"/>
        <end position="114"/>
    </location>
</feature>
<reference evidence="9 10" key="1">
    <citation type="submission" date="2018-03" db="EMBL/GenBank/DDBJ databases">
        <authorList>
            <person name="Guldener U."/>
        </authorList>
    </citation>
    <scope>NUCLEOTIDE SEQUENCE [LARGE SCALE GENOMIC DNA]</scope>
    <source>
        <strain evidence="9 10">NBRC100155</strain>
    </source>
</reference>
<accession>A0A5C3E2P9</accession>
<feature type="region of interest" description="Disordered" evidence="7">
    <location>
        <begin position="1032"/>
        <end position="1059"/>
    </location>
</feature>
<dbReference type="CDD" id="cd02666">
    <property type="entry name" value="Peptidase_C19J"/>
    <property type="match status" value="1"/>
</dbReference>
<dbReference type="PROSITE" id="PS00972">
    <property type="entry name" value="USP_1"/>
    <property type="match status" value="1"/>
</dbReference>
<dbReference type="Gene3D" id="3.90.70.10">
    <property type="entry name" value="Cysteine proteinases"/>
    <property type="match status" value="2"/>
</dbReference>
<dbReference type="GO" id="GO:0016579">
    <property type="term" value="P:protein deubiquitination"/>
    <property type="evidence" value="ECO:0007669"/>
    <property type="project" value="InterPro"/>
</dbReference>
<evidence type="ECO:0000256" key="6">
    <source>
        <dbReference type="ARBA" id="ARBA00022807"/>
    </source>
</evidence>
<evidence type="ECO:0000313" key="9">
    <source>
        <dbReference type="EMBL" id="SPO23731.1"/>
    </source>
</evidence>
<feature type="region of interest" description="Disordered" evidence="7">
    <location>
        <begin position="1479"/>
        <end position="1500"/>
    </location>
</feature>
<keyword evidence="10" id="KW-1185">Reference proteome</keyword>
<dbReference type="EC" id="3.4.19.12" evidence="2"/>
<keyword evidence="3" id="KW-0645">Protease</keyword>
<feature type="region of interest" description="Disordered" evidence="7">
    <location>
        <begin position="844"/>
        <end position="944"/>
    </location>
</feature>
<feature type="domain" description="USP" evidence="8">
    <location>
        <begin position="729"/>
        <end position="1399"/>
    </location>
</feature>
<feature type="compositionally biased region" description="Polar residues" evidence="7">
    <location>
        <begin position="997"/>
        <end position="1010"/>
    </location>
</feature>
<comment type="catalytic activity">
    <reaction evidence="1">
        <text>Thiol-dependent hydrolysis of ester, thioester, amide, peptide and isopeptide bonds formed by the C-terminal Gly of ubiquitin (a 76-residue protein attached to proteins as an intracellular targeting signal).</text>
        <dbReference type="EC" id="3.4.19.12"/>
    </reaction>
</comment>